<evidence type="ECO:0000256" key="4">
    <source>
        <dbReference type="ARBA" id="ARBA00022801"/>
    </source>
</evidence>
<dbReference type="InterPro" id="IPR001667">
    <property type="entry name" value="DDH_dom"/>
</dbReference>
<dbReference type="AlphaFoldDB" id="A0A061CBI7"/>
<evidence type="ECO:0000259" key="7">
    <source>
        <dbReference type="Pfam" id="PF01368"/>
    </source>
</evidence>
<feature type="domain" description="RecJ OB" evidence="10">
    <location>
        <begin position="446"/>
        <end position="543"/>
    </location>
</feature>
<reference evidence="11" key="1">
    <citation type="submission" date="2018-07" db="EMBL/GenBank/DDBJ databases">
        <authorList>
            <person name="Somerville V."/>
        </authorList>
    </citation>
    <scope>NUCLEOTIDE SEQUENCE</scope>
    <source>
        <strain evidence="11">NWC_2_2</strain>
    </source>
</reference>
<dbReference type="GO" id="GO:0006281">
    <property type="term" value="P:DNA repair"/>
    <property type="evidence" value="ECO:0007669"/>
    <property type="project" value="InterPro"/>
</dbReference>
<evidence type="ECO:0000259" key="10">
    <source>
        <dbReference type="Pfam" id="PF17768"/>
    </source>
</evidence>
<evidence type="ECO:0000256" key="1">
    <source>
        <dbReference type="ARBA" id="ARBA00005915"/>
    </source>
</evidence>
<dbReference type="NCBIfam" id="TIGR00644">
    <property type="entry name" value="recJ"/>
    <property type="match status" value="1"/>
</dbReference>
<keyword evidence="6" id="KW-0175">Coiled coil</keyword>
<feature type="domain" description="DHHA1" evidence="8">
    <location>
        <begin position="343"/>
        <end position="432"/>
    </location>
</feature>
<dbReference type="Pfam" id="PF02272">
    <property type="entry name" value="DHHA1"/>
    <property type="match status" value="1"/>
</dbReference>
<dbReference type="InterPro" id="IPR003156">
    <property type="entry name" value="DHHA1_dom"/>
</dbReference>
<feature type="domain" description="Single-stranded-DNA-specific exonuclease RecJ C-terminal" evidence="9">
    <location>
        <begin position="557"/>
        <end position="742"/>
    </location>
</feature>
<organism evidence="11">
    <name type="scientific">Lactobacillus delbrueckii subsp. lactis</name>
    <dbReference type="NCBI Taxonomy" id="29397"/>
    <lineage>
        <taxon>Bacteria</taxon>
        <taxon>Bacillati</taxon>
        <taxon>Bacillota</taxon>
        <taxon>Bacilli</taxon>
        <taxon>Lactobacillales</taxon>
        <taxon>Lactobacillaceae</taxon>
        <taxon>Lactobacillus</taxon>
    </lineage>
</organism>
<feature type="coiled-coil region" evidence="6">
    <location>
        <begin position="294"/>
        <end position="331"/>
    </location>
</feature>
<protein>
    <recommendedName>
        <fullName evidence="2">Single-stranded-DNA-specific exonuclease RecJ</fullName>
    </recommendedName>
</protein>
<keyword evidence="5 11" id="KW-0269">Exonuclease</keyword>
<keyword evidence="3" id="KW-0540">Nuclease</keyword>
<evidence type="ECO:0000259" key="8">
    <source>
        <dbReference type="Pfam" id="PF02272"/>
    </source>
</evidence>
<keyword evidence="4" id="KW-0378">Hydrolase</keyword>
<dbReference type="GO" id="GO:0008409">
    <property type="term" value="F:5'-3' exonuclease activity"/>
    <property type="evidence" value="ECO:0007669"/>
    <property type="project" value="InterPro"/>
</dbReference>
<dbReference type="Pfam" id="PF01368">
    <property type="entry name" value="DHH"/>
    <property type="match status" value="1"/>
</dbReference>
<dbReference type="GO" id="GO:0006310">
    <property type="term" value="P:DNA recombination"/>
    <property type="evidence" value="ECO:0007669"/>
    <property type="project" value="InterPro"/>
</dbReference>
<gene>
    <name evidence="11" type="primary">recJ</name>
    <name evidence="11" type="ORF">DQL93_04765</name>
</gene>
<dbReference type="SUPFAM" id="SSF64182">
    <property type="entry name" value="DHH phosphoesterases"/>
    <property type="match status" value="1"/>
</dbReference>
<name>A0A061CBI7_LACDL</name>
<dbReference type="GO" id="GO:0003676">
    <property type="term" value="F:nucleic acid binding"/>
    <property type="evidence" value="ECO:0007669"/>
    <property type="project" value="InterPro"/>
</dbReference>
<dbReference type="InterPro" id="IPR004610">
    <property type="entry name" value="RecJ"/>
</dbReference>
<dbReference type="InterPro" id="IPR038763">
    <property type="entry name" value="DHH_sf"/>
</dbReference>
<dbReference type="PANTHER" id="PTHR30255">
    <property type="entry name" value="SINGLE-STRANDED-DNA-SPECIFIC EXONUCLEASE RECJ"/>
    <property type="match status" value="1"/>
</dbReference>
<dbReference type="Pfam" id="PF17768">
    <property type="entry name" value="RecJ_OB"/>
    <property type="match status" value="1"/>
</dbReference>
<proteinExistence type="inferred from homology"/>
<feature type="domain" description="DDH" evidence="7">
    <location>
        <begin position="76"/>
        <end position="220"/>
    </location>
</feature>
<dbReference type="InterPro" id="IPR051673">
    <property type="entry name" value="SSDNA_exonuclease_RecJ"/>
</dbReference>
<dbReference type="RefSeq" id="WP_035161319.1">
    <property type="nucleotide sequence ID" value="NZ_CP046131.1"/>
</dbReference>
<evidence type="ECO:0000256" key="3">
    <source>
        <dbReference type="ARBA" id="ARBA00022722"/>
    </source>
</evidence>
<evidence type="ECO:0000259" key="9">
    <source>
        <dbReference type="Pfam" id="PF10141"/>
    </source>
</evidence>
<accession>A0A061CBI7</accession>
<dbReference type="Gene3D" id="3.10.310.30">
    <property type="match status" value="1"/>
</dbReference>
<dbReference type="PANTHER" id="PTHR30255:SF2">
    <property type="entry name" value="SINGLE-STRANDED-DNA-SPECIFIC EXONUCLEASE RECJ"/>
    <property type="match status" value="1"/>
</dbReference>
<evidence type="ECO:0000313" key="11">
    <source>
        <dbReference type="EMBL" id="AZA15932.1"/>
    </source>
</evidence>
<dbReference type="EMBL" id="CP031023">
    <property type="protein sequence ID" value="AZA15932.1"/>
    <property type="molecule type" value="Genomic_DNA"/>
</dbReference>
<evidence type="ECO:0000256" key="5">
    <source>
        <dbReference type="ARBA" id="ARBA00022839"/>
    </source>
</evidence>
<dbReference type="Pfam" id="PF10141">
    <property type="entry name" value="ssDNA-exonuc_C"/>
    <property type="match status" value="1"/>
</dbReference>
<dbReference type="Gene3D" id="3.90.1640.30">
    <property type="match status" value="1"/>
</dbReference>
<evidence type="ECO:0000256" key="6">
    <source>
        <dbReference type="SAM" id="Coils"/>
    </source>
</evidence>
<sequence>MKWQERTAAPLASDLVEEFQLSPLTAKLFSLRGIDNEEKIDYWLHASENDLADPFLMHDMDKAVGRINQALDEGEKITIYGDYDADGITATAIMTEMLTIMGADVHYFIPDRFKDGYGPSLDRYKDIVADGTKLIITVDNGVTGIEEVAYAQSHGVDVIVTDHHTFKEEKPDAYALVHCNYPGQAYPFDDYCGAGVAYTIARAVLEDTASEFLELAMIGTIGDMVKVSGEGHVIVKRGLEMLNESSRPGLEALIRNAGLTPGMIDEEDVGFSIAPRLNACGRLADASLAVRLLLAESPGEAQELADQIEKLNNERKDLTQATMQAAEAQIKSRGYQKEATLTLYDPAWHEGVMGLVANKIVEKYHKPTLMLTKNEAGLVKGSGRSSQGFNLFNALKPFEGKSITQFGGHDFACGLSTTEENLNQLRRDFNQSYKAGEKAPEKVQEYDGTISPLDVDLTSVYDLAQAGPFGTDNPQPVFLLDKPQISNFRPMRKGCSFMVGPVRAVDFDHSLNQTVLPYLQQMLVKLASNTFKGKTNVQFRIVDLHYGQSLYAPAARIVDFRGQENLLGFADKYLLFDERNLSQAINHFGITKEQISLAKDNEDLSQQVVSVLDVPANEAQLNFVLAKPYRQLYLRFQLDQLPGETLPSRGNFGLVWQYFLAHPGLKPNDYMQAAGQLGMDPDSIMFILRVFFTLDFVKMEEDRLLPKPSPTKKSLDDSAYYRSVKAEYAFANKLRTISSDELIRYASGLANGGLQNVN</sequence>
<dbReference type="InterPro" id="IPR018779">
    <property type="entry name" value="RecJ_C"/>
</dbReference>
<dbReference type="InterPro" id="IPR041122">
    <property type="entry name" value="RecJ_OB"/>
</dbReference>
<comment type="similarity">
    <text evidence="1">Belongs to the RecJ family.</text>
</comment>
<evidence type="ECO:0000256" key="2">
    <source>
        <dbReference type="ARBA" id="ARBA00019841"/>
    </source>
</evidence>